<dbReference type="AlphaFoldDB" id="A0A2I0KBY1"/>
<name>A0A2I0KBY1_PUNGR</name>
<evidence type="ECO:0000256" key="1">
    <source>
        <dbReference type="SAM" id="MobiDB-lite"/>
    </source>
</evidence>
<dbReference type="Proteomes" id="UP000233551">
    <property type="component" value="Unassembled WGS sequence"/>
</dbReference>
<proteinExistence type="predicted"/>
<feature type="compositionally biased region" description="Basic residues" evidence="1">
    <location>
        <begin position="66"/>
        <end position="79"/>
    </location>
</feature>
<feature type="compositionally biased region" description="Basic residues" evidence="1">
    <location>
        <begin position="28"/>
        <end position="39"/>
    </location>
</feature>
<protein>
    <submittedName>
        <fullName evidence="2">Uncharacterized protein</fullName>
    </submittedName>
</protein>
<feature type="region of interest" description="Disordered" evidence="1">
    <location>
        <begin position="1"/>
        <end position="102"/>
    </location>
</feature>
<dbReference type="EMBL" id="PGOL01000761">
    <property type="protein sequence ID" value="PKI65276.1"/>
    <property type="molecule type" value="Genomic_DNA"/>
</dbReference>
<sequence length="110" mass="12282">MELRKRNEGSGLPIDDPDHSIEVAGSHRGCRRPRWRGRGSRLANSESTDDSELEVPGRFEVGAANRRPRPIHRGRRYPRRTPTTLVEGSGSPIGGPNPESIEDFELEVLD</sequence>
<evidence type="ECO:0000313" key="3">
    <source>
        <dbReference type="Proteomes" id="UP000233551"/>
    </source>
</evidence>
<keyword evidence="3" id="KW-1185">Reference proteome</keyword>
<evidence type="ECO:0000313" key="2">
    <source>
        <dbReference type="EMBL" id="PKI65276.1"/>
    </source>
</evidence>
<reference evidence="2 3" key="1">
    <citation type="submission" date="2017-11" db="EMBL/GenBank/DDBJ databases">
        <title>De-novo sequencing of pomegranate (Punica granatum L.) genome.</title>
        <authorList>
            <person name="Akparov Z."/>
            <person name="Amiraslanov A."/>
            <person name="Hajiyeva S."/>
            <person name="Abbasov M."/>
            <person name="Kaur K."/>
            <person name="Hamwieh A."/>
            <person name="Solovyev V."/>
            <person name="Salamov A."/>
            <person name="Braich B."/>
            <person name="Kosarev P."/>
            <person name="Mahmoud A."/>
            <person name="Hajiyev E."/>
            <person name="Babayeva S."/>
            <person name="Izzatullayeva V."/>
            <person name="Mammadov A."/>
            <person name="Mammadov A."/>
            <person name="Sharifova S."/>
            <person name="Ojaghi J."/>
            <person name="Eynullazada K."/>
            <person name="Bayramov B."/>
            <person name="Abdulazimova A."/>
            <person name="Shahmuradov I."/>
        </authorList>
    </citation>
    <scope>NUCLEOTIDE SEQUENCE [LARGE SCALE GENOMIC DNA]</scope>
    <source>
        <strain evidence="3">cv. AG2017</strain>
        <tissue evidence="2">Leaf</tissue>
    </source>
</reference>
<gene>
    <name evidence="2" type="ORF">CRG98_014314</name>
</gene>
<accession>A0A2I0KBY1</accession>
<organism evidence="2 3">
    <name type="scientific">Punica granatum</name>
    <name type="common">Pomegranate</name>
    <dbReference type="NCBI Taxonomy" id="22663"/>
    <lineage>
        <taxon>Eukaryota</taxon>
        <taxon>Viridiplantae</taxon>
        <taxon>Streptophyta</taxon>
        <taxon>Embryophyta</taxon>
        <taxon>Tracheophyta</taxon>
        <taxon>Spermatophyta</taxon>
        <taxon>Magnoliopsida</taxon>
        <taxon>eudicotyledons</taxon>
        <taxon>Gunneridae</taxon>
        <taxon>Pentapetalae</taxon>
        <taxon>rosids</taxon>
        <taxon>malvids</taxon>
        <taxon>Myrtales</taxon>
        <taxon>Lythraceae</taxon>
        <taxon>Punica</taxon>
    </lineage>
</organism>
<comment type="caution">
    <text evidence="2">The sequence shown here is derived from an EMBL/GenBank/DDBJ whole genome shotgun (WGS) entry which is preliminary data.</text>
</comment>